<proteinExistence type="predicted"/>
<accession>A0AAV7PIJ7</accession>
<gene>
    <name evidence="1" type="ORF">NDU88_006506</name>
</gene>
<evidence type="ECO:0000313" key="2">
    <source>
        <dbReference type="Proteomes" id="UP001066276"/>
    </source>
</evidence>
<sequence>MLPLTLGWAWQAVTSVEMRRLGFEVMQVLSGMSTAPPGMRAKPLCQSLAPAGYVKLACTSRRALSRAEFFAFANFIFRDVMARNRFEVWKNKN</sequence>
<name>A0AAV7PIJ7_PLEWA</name>
<comment type="caution">
    <text evidence="1">The sequence shown here is derived from an EMBL/GenBank/DDBJ whole genome shotgun (WGS) entry which is preliminary data.</text>
</comment>
<reference evidence="1" key="1">
    <citation type="journal article" date="2022" name="bioRxiv">
        <title>Sequencing and chromosome-scale assembly of the giantPleurodeles waltlgenome.</title>
        <authorList>
            <person name="Brown T."/>
            <person name="Elewa A."/>
            <person name="Iarovenko S."/>
            <person name="Subramanian E."/>
            <person name="Araus A.J."/>
            <person name="Petzold A."/>
            <person name="Susuki M."/>
            <person name="Suzuki K.-i.T."/>
            <person name="Hayashi T."/>
            <person name="Toyoda A."/>
            <person name="Oliveira C."/>
            <person name="Osipova E."/>
            <person name="Leigh N.D."/>
            <person name="Simon A."/>
            <person name="Yun M.H."/>
        </authorList>
    </citation>
    <scope>NUCLEOTIDE SEQUENCE</scope>
    <source>
        <strain evidence="1">20211129_DDA</strain>
        <tissue evidence="1">Liver</tissue>
    </source>
</reference>
<protein>
    <submittedName>
        <fullName evidence="1">Uncharacterized protein</fullName>
    </submittedName>
</protein>
<dbReference type="EMBL" id="JANPWB010000011">
    <property type="protein sequence ID" value="KAJ1128127.1"/>
    <property type="molecule type" value="Genomic_DNA"/>
</dbReference>
<evidence type="ECO:0000313" key="1">
    <source>
        <dbReference type="EMBL" id="KAJ1128127.1"/>
    </source>
</evidence>
<organism evidence="1 2">
    <name type="scientific">Pleurodeles waltl</name>
    <name type="common">Iberian ribbed newt</name>
    <dbReference type="NCBI Taxonomy" id="8319"/>
    <lineage>
        <taxon>Eukaryota</taxon>
        <taxon>Metazoa</taxon>
        <taxon>Chordata</taxon>
        <taxon>Craniata</taxon>
        <taxon>Vertebrata</taxon>
        <taxon>Euteleostomi</taxon>
        <taxon>Amphibia</taxon>
        <taxon>Batrachia</taxon>
        <taxon>Caudata</taxon>
        <taxon>Salamandroidea</taxon>
        <taxon>Salamandridae</taxon>
        <taxon>Pleurodelinae</taxon>
        <taxon>Pleurodeles</taxon>
    </lineage>
</organism>
<dbReference type="Proteomes" id="UP001066276">
    <property type="component" value="Chromosome 7"/>
</dbReference>
<keyword evidence="2" id="KW-1185">Reference proteome</keyword>
<dbReference type="AlphaFoldDB" id="A0AAV7PIJ7"/>